<dbReference type="AlphaFoldDB" id="A0A8J4THS3"/>
<gene>
    <name evidence="1" type="ORF">PHET_05973</name>
</gene>
<name>A0A8J4THS3_9TREM</name>
<evidence type="ECO:0000313" key="2">
    <source>
        <dbReference type="Proteomes" id="UP000748531"/>
    </source>
</evidence>
<comment type="caution">
    <text evidence="1">The sequence shown here is derived from an EMBL/GenBank/DDBJ whole genome shotgun (WGS) entry which is preliminary data.</text>
</comment>
<evidence type="ECO:0000313" key="1">
    <source>
        <dbReference type="EMBL" id="KAF5399359.1"/>
    </source>
</evidence>
<sequence length="69" mass="7626">MKAVSENFEVIAFVIVAQSDRSTDGLKGHGKYPAEEVGEFKCTFGGLTGNTKLHNLFLSLTRLFQTFLD</sequence>
<proteinExistence type="predicted"/>
<dbReference type="EMBL" id="LUCH01004119">
    <property type="protein sequence ID" value="KAF5399359.1"/>
    <property type="molecule type" value="Genomic_DNA"/>
</dbReference>
<organism evidence="1 2">
    <name type="scientific">Paragonimus heterotremus</name>
    <dbReference type="NCBI Taxonomy" id="100268"/>
    <lineage>
        <taxon>Eukaryota</taxon>
        <taxon>Metazoa</taxon>
        <taxon>Spiralia</taxon>
        <taxon>Lophotrochozoa</taxon>
        <taxon>Platyhelminthes</taxon>
        <taxon>Trematoda</taxon>
        <taxon>Digenea</taxon>
        <taxon>Plagiorchiida</taxon>
        <taxon>Troglotremata</taxon>
        <taxon>Troglotrematidae</taxon>
        <taxon>Paragonimus</taxon>
    </lineage>
</organism>
<keyword evidence="2" id="KW-1185">Reference proteome</keyword>
<reference evidence="1" key="1">
    <citation type="submission" date="2019-05" db="EMBL/GenBank/DDBJ databases">
        <title>Annotation for the trematode Paragonimus heterotremus.</title>
        <authorList>
            <person name="Choi Y.-J."/>
        </authorList>
    </citation>
    <scope>NUCLEOTIDE SEQUENCE</scope>
    <source>
        <strain evidence="1">LC</strain>
    </source>
</reference>
<protein>
    <submittedName>
        <fullName evidence="1">Uncharacterized protein</fullName>
    </submittedName>
</protein>
<dbReference type="Proteomes" id="UP000748531">
    <property type="component" value="Unassembled WGS sequence"/>
</dbReference>
<accession>A0A8J4THS3</accession>